<keyword evidence="2 9" id="KW-0547">Nucleotide-binding</keyword>
<dbReference type="EC" id="2.7.10.2" evidence="10"/>
<keyword evidence="5 10" id="KW-0829">Tyrosine-protein kinase</keyword>
<evidence type="ECO:0000256" key="5">
    <source>
        <dbReference type="ARBA" id="ARBA00023137"/>
    </source>
</evidence>
<evidence type="ECO:0000256" key="7">
    <source>
        <dbReference type="PROSITE-ProRule" id="PRU00023"/>
    </source>
</evidence>
<feature type="domain" description="SH2" evidence="12">
    <location>
        <begin position="51"/>
        <end position="150"/>
    </location>
</feature>
<dbReference type="OrthoDB" id="67310at2759"/>
<evidence type="ECO:0000259" key="12">
    <source>
        <dbReference type="PROSITE" id="PS50001"/>
    </source>
</evidence>
<dbReference type="PROSITE" id="PS50001">
    <property type="entry name" value="SH2"/>
    <property type="match status" value="2"/>
</dbReference>
<evidence type="ECO:0000259" key="13">
    <source>
        <dbReference type="PROSITE" id="PS50011"/>
    </source>
</evidence>
<feature type="domain" description="Protein kinase" evidence="13">
    <location>
        <begin position="500"/>
        <end position="758"/>
    </location>
</feature>
<dbReference type="PROSITE" id="PS50011">
    <property type="entry name" value="PROTEIN_KINASE_DOM"/>
    <property type="match status" value="1"/>
</dbReference>
<evidence type="ECO:0000256" key="6">
    <source>
        <dbReference type="ARBA" id="ARBA00051245"/>
    </source>
</evidence>
<feature type="domain" description="SH2" evidence="12">
    <location>
        <begin position="332"/>
        <end position="425"/>
    </location>
</feature>
<evidence type="ECO:0000256" key="9">
    <source>
        <dbReference type="PROSITE-ProRule" id="PRU10141"/>
    </source>
</evidence>
<dbReference type="PROSITE" id="PS00107">
    <property type="entry name" value="PROTEIN_KINASE_ATP"/>
    <property type="match status" value="1"/>
</dbReference>
<dbReference type="InterPro" id="IPR000980">
    <property type="entry name" value="SH2"/>
</dbReference>
<dbReference type="Pfam" id="PF00023">
    <property type="entry name" value="Ank"/>
    <property type="match status" value="1"/>
</dbReference>
<dbReference type="Pfam" id="PF12796">
    <property type="entry name" value="Ank_2"/>
    <property type="match status" value="1"/>
</dbReference>
<dbReference type="InterPro" id="IPR002110">
    <property type="entry name" value="Ankyrin_rpt"/>
</dbReference>
<dbReference type="PRINTS" id="PR00109">
    <property type="entry name" value="TYRKINASE"/>
</dbReference>
<dbReference type="Pfam" id="PF07714">
    <property type="entry name" value="PK_Tyr_Ser-Thr"/>
    <property type="match status" value="1"/>
</dbReference>
<dbReference type="Gene3D" id="1.25.40.20">
    <property type="entry name" value="Ankyrin repeat-containing domain"/>
    <property type="match status" value="1"/>
</dbReference>
<dbReference type="InterPro" id="IPR020635">
    <property type="entry name" value="Tyr_kinase_cat_dom"/>
</dbReference>
<feature type="region of interest" description="Disordered" evidence="11">
    <location>
        <begin position="455"/>
        <end position="481"/>
    </location>
</feature>
<keyword evidence="8" id="KW-0727">SH2 domain</keyword>
<dbReference type="InterPro" id="IPR017441">
    <property type="entry name" value="Protein_kinase_ATP_BS"/>
</dbReference>
<evidence type="ECO:0000313" key="14">
    <source>
        <dbReference type="EMBL" id="CAH1406032.1"/>
    </source>
</evidence>
<dbReference type="InterPro" id="IPR011009">
    <property type="entry name" value="Kinase-like_dom_sf"/>
</dbReference>
<keyword evidence="3 10" id="KW-0418">Kinase</keyword>
<dbReference type="InterPro" id="IPR050198">
    <property type="entry name" value="Non-receptor_tyrosine_kinases"/>
</dbReference>
<comment type="catalytic activity">
    <reaction evidence="6 10">
        <text>L-tyrosyl-[protein] + ATP = O-phospho-L-tyrosyl-[protein] + ADP + H(+)</text>
        <dbReference type="Rhea" id="RHEA:10596"/>
        <dbReference type="Rhea" id="RHEA-COMP:10136"/>
        <dbReference type="Rhea" id="RHEA-COMP:20101"/>
        <dbReference type="ChEBI" id="CHEBI:15378"/>
        <dbReference type="ChEBI" id="CHEBI:30616"/>
        <dbReference type="ChEBI" id="CHEBI:46858"/>
        <dbReference type="ChEBI" id="CHEBI:61978"/>
        <dbReference type="ChEBI" id="CHEBI:456216"/>
        <dbReference type="EC" id="2.7.10.2"/>
    </reaction>
</comment>
<accession>A0A9P0MXH3</accession>
<organism evidence="14 15">
    <name type="scientific">Nezara viridula</name>
    <name type="common">Southern green stink bug</name>
    <name type="synonym">Cimex viridulus</name>
    <dbReference type="NCBI Taxonomy" id="85310"/>
    <lineage>
        <taxon>Eukaryota</taxon>
        <taxon>Metazoa</taxon>
        <taxon>Ecdysozoa</taxon>
        <taxon>Arthropoda</taxon>
        <taxon>Hexapoda</taxon>
        <taxon>Insecta</taxon>
        <taxon>Pterygota</taxon>
        <taxon>Neoptera</taxon>
        <taxon>Paraneoptera</taxon>
        <taxon>Hemiptera</taxon>
        <taxon>Heteroptera</taxon>
        <taxon>Panheteroptera</taxon>
        <taxon>Pentatomomorpha</taxon>
        <taxon>Pentatomoidea</taxon>
        <taxon>Pentatomidae</taxon>
        <taxon>Pentatominae</taxon>
        <taxon>Nezara</taxon>
    </lineage>
</organism>
<dbReference type="SUPFAM" id="SSF56112">
    <property type="entry name" value="Protein kinase-like (PK-like)"/>
    <property type="match status" value="1"/>
</dbReference>
<dbReference type="PROSITE" id="PS50297">
    <property type="entry name" value="ANK_REP_REGION"/>
    <property type="match status" value="3"/>
</dbReference>
<dbReference type="GO" id="GO:0004715">
    <property type="term" value="F:non-membrane spanning protein tyrosine kinase activity"/>
    <property type="evidence" value="ECO:0007669"/>
    <property type="project" value="UniProtKB-EC"/>
</dbReference>
<name>A0A9P0MXH3_NEZVI</name>
<dbReference type="PROSITE" id="PS50088">
    <property type="entry name" value="ANK_REPEAT"/>
    <property type="match status" value="3"/>
</dbReference>
<keyword evidence="4 9" id="KW-0067">ATP-binding</keyword>
<evidence type="ECO:0000256" key="4">
    <source>
        <dbReference type="ARBA" id="ARBA00022840"/>
    </source>
</evidence>
<dbReference type="Gene3D" id="3.30.200.20">
    <property type="entry name" value="Phosphorylase Kinase, domain 1"/>
    <property type="match status" value="1"/>
</dbReference>
<dbReference type="InterPro" id="IPR036770">
    <property type="entry name" value="Ankyrin_rpt-contain_sf"/>
</dbReference>
<evidence type="ECO:0000256" key="10">
    <source>
        <dbReference type="RuleBase" id="RU362096"/>
    </source>
</evidence>
<dbReference type="PROSITE" id="PS00109">
    <property type="entry name" value="PROTEIN_KINASE_TYR"/>
    <property type="match status" value="1"/>
</dbReference>
<reference evidence="14" key="1">
    <citation type="submission" date="2022-01" db="EMBL/GenBank/DDBJ databases">
        <authorList>
            <person name="King R."/>
        </authorList>
    </citation>
    <scope>NUCLEOTIDE SEQUENCE</scope>
</reference>
<evidence type="ECO:0000256" key="3">
    <source>
        <dbReference type="ARBA" id="ARBA00022777"/>
    </source>
</evidence>
<comment type="similarity">
    <text evidence="10">Belongs to the protein kinase superfamily. Tyr protein kinase family.</text>
</comment>
<dbReference type="EMBL" id="OV725082">
    <property type="protein sequence ID" value="CAH1406032.1"/>
    <property type="molecule type" value="Genomic_DNA"/>
</dbReference>
<evidence type="ECO:0000256" key="1">
    <source>
        <dbReference type="ARBA" id="ARBA00022679"/>
    </source>
</evidence>
<dbReference type="SMART" id="SM00252">
    <property type="entry name" value="SH2"/>
    <property type="match status" value="2"/>
</dbReference>
<dbReference type="SMART" id="SM00248">
    <property type="entry name" value="ANK"/>
    <property type="match status" value="5"/>
</dbReference>
<keyword evidence="7" id="KW-0040">ANK repeat</keyword>
<feature type="repeat" description="ANK" evidence="7">
    <location>
        <begin position="264"/>
        <end position="296"/>
    </location>
</feature>
<evidence type="ECO:0000256" key="11">
    <source>
        <dbReference type="SAM" id="MobiDB-lite"/>
    </source>
</evidence>
<sequence length="777" mass="88151">MLLKKKIMLSECIFFYTYTNSRMFKLLTKALSGKLKSLLFEEMANDEGISWYHGNLSREDTEEIFKNASLSMGQAATHGLFLVRDSRTTPGDFVLSVMNKGELLHFQIRRHGEDAFFSINGETPFHGLETLIDHCQKDGQGLPCVLGNAIRKDPPPPDTRSHGRSNLLHRATKEGNFTVASELLKCGYRNIEAKNQDGQTAVHLACLQNYPNILQKLIESDANVNCRDQQGNTPLHYACQNNSVVVVKILLNGGANVQLRNTNTGWVPLHEAAYEGHKEIVEYLLRMGAPSRPRTKDGKTPQQLAEEKGYYQVSYLLKTHEGPKPNTTKDDWYHGTLSRAEAIQLLTSYAGNTDGRFLVRYSEKEESIVLTMMSATSSTPYNYFIRKQGNFYFIDDGPLLDTLEHVIEHYSTMSDGLPTILQVPIKPKPKPPLPDYHPSSIFSTMPAKNRKGYRWSEGNATLPLPPKTKPRKSVDSNMSNPRFASSDTISIQIFVPRESLIMKEVIGEGEFGSVYKAIYQTRSGTEAEVAVKTMHSSHMLSNRDSFLEEAEVMMKLNHHCIVKLIGISEDSKGSLMIQELVPLGSMLTFILRHPDQVNVDYELPVWASQIACGMQYLETNKIVHRDLAARNILLATRHQAKISDFGLSRNLSDNKEYYMATKGGRWPVKWYSPESYNYGKFSSASDVWSFGVTLWEMYSYGQQPFGEMRGAEVIEEINDGNRLEKPDDCPVPVYQMMERCWEYDQNRRPSFSELYDFFASLTNYENVRDLVPKTDIS</sequence>
<dbReference type="Proteomes" id="UP001152798">
    <property type="component" value="Chromosome 6"/>
</dbReference>
<dbReference type="PRINTS" id="PR00401">
    <property type="entry name" value="SH2DOMAIN"/>
</dbReference>
<dbReference type="SUPFAM" id="SSF55550">
    <property type="entry name" value="SH2 domain"/>
    <property type="match status" value="2"/>
</dbReference>
<dbReference type="Pfam" id="PF00017">
    <property type="entry name" value="SH2"/>
    <property type="match status" value="2"/>
</dbReference>
<keyword evidence="1 10" id="KW-0808">Transferase</keyword>
<keyword evidence="15" id="KW-1185">Reference proteome</keyword>
<dbReference type="GO" id="GO:0002009">
    <property type="term" value="P:morphogenesis of an epithelium"/>
    <property type="evidence" value="ECO:0007669"/>
    <property type="project" value="UniProtKB-ARBA"/>
</dbReference>
<dbReference type="InterPro" id="IPR000719">
    <property type="entry name" value="Prot_kinase_dom"/>
</dbReference>
<dbReference type="InterPro" id="IPR008266">
    <property type="entry name" value="Tyr_kinase_AS"/>
</dbReference>
<evidence type="ECO:0000256" key="2">
    <source>
        <dbReference type="ARBA" id="ARBA00022741"/>
    </source>
</evidence>
<feature type="repeat" description="ANK" evidence="7">
    <location>
        <begin position="197"/>
        <end position="229"/>
    </location>
</feature>
<proteinExistence type="inferred from homology"/>
<dbReference type="SMART" id="SM00219">
    <property type="entry name" value="TyrKc"/>
    <property type="match status" value="1"/>
</dbReference>
<protein>
    <recommendedName>
        <fullName evidence="10">Tyrosine-protein kinase</fullName>
        <ecNumber evidence="10">2.7.10.2</ecNumber>
    </recommendedName>
</protein>
<gene>
    <name evidence="14" type="ORF">NEZAVI_LOCUS14075</name>
</gene>
<dbReference type="InterPro" id="IPR036860">
    <property type="entry name" value="SH2_dom_sf"/>
</dbReference>
<dbReference type="SUPFAM" id="SSF48403">
    <property type="entry name" value="Ankyrin repeat"/>
    <property type="match status" value="1"/>
</dbReference>
<evidence type="ECO:0000256" key="8">
    <source>
        <dbReference type="PROSITE-ProRule" id="PRU00191"/>
    </source>
</evidence>
<dbReference type="Gene3D" id="1.10.510.10">
    <property type="entry name" value="Transferase(Phosphotransferase) domain 1"/>
    <property type="match status" value="1"/>
</dbReference>
<dbReference type="InterPro" id="IPR001245">
    <property type="entry name" value="Ser-Thr/Tyr_kinase_cat_dom"/>
</dbReference>
<dbReference type="Gene3D" id="3.30.505.10">
    <property type="entry name" value="SH2 domain"/>
    <property type="match status" value="2"/>
</dbReference>
<feature type="repeat" description="ANK" evidence="7">
    <location>
        <begin position="230"/>
        <end position="262"/>
    </location>
</feature>
<dbReference type="FunFam" id="1.10.510.10:FF:000216">
    <property type="entry name" value="Tyrosine-protein kinase SYK"/>
    <property type="match status" value="1"/>
</dbReference>
<feature type="binding site" evidence="9">
    <location>
        <position position="532"/>
    </location>
    <ligand>
        <name>ATP</name>
        <dbReference type="ChEBI" id="CHEBI:30616"/>
    </ligand>
</feature>
<dbReference type="PANTHER" id="PTHR24418">
    <property type="entry name" value="TYROSINE-PROTEIN KINASE"/>
    <property type="match status" value="1"/>
</dbReference>
<dbReference type="AlphaFoldDB" id="A0A9P0MXH3"/>
<evidence type="ECO:0000313" key="15">
    <source>
        <dbReference type="Proteomes" id="UP001152798"/>
    </source>
</evidence>
<dbReference type="GO" id="GO:0005524">
    <property type="term" value="F:ATP binding"/>
    <property type="evidence" value="ECO:0007669"/>
    <property type="project" value="UniProtKB-UniRule"/>
</dbReference>